<feature type="compositionally biased region" description="Basic and acidic residues" evidence="11">
    <location>
        <begin position="1105"/>
        <end position="1115"/>
    </location>
</feature>
<comment type="catalytic activity">
    <reaction evidence="10">
        <text>ATP + H2O = ADP + phosphate + H(+)</text>
        <dbReference type="Rhea" id="RHEA:13065"/>
        <dbReference type="ChEBI" id="CHEBI:15377"/>
        <dbReference type="ChEBI" id="CHEBI:15378"/>
        <dbReference type="ChEBI" id="CHEBI:30616"/>
        <dbReference type="ChEBI" id="CHEBI:43474"/>
        <dbReference type="ChEBI" id="CHEBI:456216"/>
        <dbReference type="EC" id="5.6.2.4"/>
    </reaction>
</comment>
<evidence type="ECO:0000313" key="14">
    <source>
        <dbReference type="EMBL" id="KAG2116569.1"/>
    </source>
</evidence>
<evidence type="ECO:0000256" key="2">
    <source>
        <dbReference type="ARBA" id="ARBA00022741"/>
    </source>
</evidence>
<dbReference type="Pfam" id="PF00270">
    <property type="entry name" value="DEAD"/>
    <property type="match status" value="1"/>
</dbReference>
<dbReference type="GeneID" id="64706143"/>
<dbReference type="RefSeq" id="XP_041297668.1">
    <property type="nucleotide sequence ID" value="XM_041443884.1"/>
</dbReference>
<feature type="region of interest" description="Disordered" evidence="11">
    <location>
        <begin position="1049"/>
        <end position="1115"/>
    </location>
</feature>
<feature type="region of interest" description="Disordered" evidence="11">
    <location>
        <begin position="113"/>
        <end position="152"/>
    </location>
</feature>
<proteinExistence type="inferred from homology"/>
<dbReference type="GO" id="GO:0003676">
    <property type="term" value="F:nucleic acid binding"/>
    <property type="evidence" value="ECO:0007669"/>
    <property type="project" value="InterPro"/>
</dbReference>
<dbReference type="InterPro" id="IPR014001">
    <property type="entry name" value="Helicase_ATP-bd"/>
</dbReference>
<dbReference type="InterPro" id="IPR036390">
    <property type="entry name" value="WH_DNA-bd_sf"/>
</dbReference>
<evidence type="ECO:0000256" key="3">
    <source>
        <dbReference type="ARBA" id="ARBA00022801"/>
    </source>
</evidence>
<dbReference type="Pfam" id="PF02889">
    <property type="entry name" value="Sec63"/>
    <property type="match status" value="1"/>
</dbReference>
<comment type="similarity">
    <text evidence="1">Belongs to the helicase family. SKI2 subfamily.</text>
</comment>
<dbReference type="Gene3D" id="1.10.10.10">
    <property type="entry name" value="Winged helix-like DNA-binding domain superfamily/Winged helix DNA-binding domain"/>
    <property type="match status" value="1"/>
</dbReference>
<dbReference type="EMBL" id="JABBWM010000006">
    <property type="protein sequence ID" value="KAG2116569.1"/>
    <property type="molecule type" value="Genomic_DNA"/>
</dbReference>
<keyword evidence="2" id="KW-0547">Nucleotide-binding</keyword>
<dbReference type="GO" id="GO:0051321">
    <property type="term" value="P:meiotic cell cycle"/>
    <property type="evidence" value="ECO:0007669"/>
    <property type="project" value="UniProtKB-KW"/>
</dbReference>
<dbReference type="GO" id="GO:0005524">
    <property type="term" value="F:ATP binding"/>
    <property type="evidence" value="ECO:0007669"/>
    <property type="project" value="UniProtKB-KW"/>
</dbReference>
<keyword evidence="4" id="KW-0347">Helicase</keyword>
<evidence type="ECO:0000256" key="1">
    <source>
        <dbReference type="ARBA" id="ARBA00010140"/>
    </source>
</evidence>
<dbReference type="InterPro" id="IPR001650">
    <property type="entry name" value="Helicase_C-like"/>
</dbReference>
<dbReference type="Pfam" id="PF00271">
    <property type="entry name" value="Helicase_C"/>
    <property type="match status" value="1"/>
</dbReference>
<dbReference type="InterPro" id="IPR027417">
    <property type="entry name" value="P-loop_NTPase"/>
</dbReference>
<feature type="region of interest" description="Disordered" evidence="11">
    <location>
        <begin position="1138"/>
        <end position="1191"/>
    </location>
</feature>
<feature type="region of interest" description="Disordered" evidence="11">
    <location>
        <begin position="1304"/>
        <end position="1356"/>
    </location>
</feature>
<dbReference type="InterPro" id="IPR004179">
    <property type="entry name" value="Sec63-dom"/>
</dbReference>
<dbReference type="Gene3D" id="3.40.50.300">
    <property type="entry name" value="P-loop containing nucleotide triphosphate hydrolases"/>
    <property type="match status" value="2"/>
</dbReference>
<feature type="domain" description="Helicase C-terminal" evidence="13">
    <location>
        <begin position="416"/>
        <end position="611"/>
    </location>
</feature>
<dbReference type="InterPro" id="IPR036388">
    <property type="entry name" value="WH-like_DNA-bd_sf"/>
</dbReference>
<evidence type="ECO:0000256" key="7">
    <source>
        <dbReference type="ARBA" id="ARBA00023254"/>
    </source>
</evidence>
<dbReference type="SUPFAM" id="SSF158702">
    <property type="entry name" value="Sec63 N-terminal domain-like"/>
    <property type="match status" value="1"/>
</dbReference>
<dbReference type="InterPro" id="IPR057842">
    <property type="entry name" value="WH_MER3"/>
</dbReference>
<dbReference type="FunFam" id="1.10.10.10:FF:000012">
    <property type="entry name" value="U5 small nuclear ribonucleoprotein helicase"/>
    <property type="match status" value="1"/>
</dbReference>
<evidence type="ECO:0000256" key="9">
    <source>
        <dbReference type="ARBA" id="ARBA00034808"/>
    </source>
</evidence>
<dbReference type="PROSITE" id="PS51194">
    <property type="entry name" value="HELICASE_CTER"/>
    <property type="match status" value="1"/>
</dbReference>
<evidence type="ECO:0000256" key="10">
    <source>
        <dbReference type="ARBA" id="ARBA00048988"/>
    </source>
</evidence>
<keyword evidence="7" id="KW-0469">Meiosis</keyword>
<keyword evidence="15" id="KW-1185">Reference proteome</keyword>
<evidence type="ECO:0000256" key="4">
    <source>
        <dbReference type="ARBA" id="ARBA00022806"/>
    </source>
</evidence>
<gene>
    <name evidence="14" type="ORF">F5147DRAFT_833751</name>
</gene>
<organism evidence="14 15">
    <name type="scientific">Suillus discolor</name>
    <dbReference type="NCBI Taxonomy" id="1912936"/>
    <lineage>
        <taxon>Eukaryota</taxon>
        <taxon>Fungi</taxon>
        <taxon>Dikarya</taxon>
        <taxon>Basidiomycota</taxon>
        <taxon>Agaricomycotina</taxon>
        <taxon>Agaricomycetes</taxon>
        <taxon>Agaricomycetidae</taxon>
        <taxon>Boletales</taxon>
        <taxon>Suillineae</taxon>
        <taxon>Suillaceae</taxon>
        <taxon>Suillus</taxon>
    </lineage>
</organism>
<protein>
    <recommendedName>
        <fullName evidence="9">DNA 3'-5' helicase</fullName>
        <ecNumber evidence="9">5.6.2.4</ecNumber>
    </recommendedName>
</protein>
<dbReference type="InterPro" id="IPR052247">
    <property type="entry name" value="Meiotic_Crossover_Helicase"/>
</dbReference>
<feature type="compositionally biased region" description="Polar residues" evidence="11">
    <location>
        <begin position="1062"/>
        <end position="1073"/>
    </location>
</feature>
<dbReference type="EC" id="5.6.2.4" evidence="9"/>
<evidence type="ECO:0000256" key="8">
    <source>
        <dbReference type="ARBA" id="ARBA00034617"/>
    </source>
</evidence>
<feature type="compositionally biased region" description="Polar residues" evidence="11">
    <location>
        <begin position="1163"/>
        <end position="1175"/>
    </location>
</feature>
<dbReference type="SMART" id="SM00487">
    <property type="entry name" value="DEXDc"/>
    <property type="match status" value="1"/>
</dbReference>
<feature type="region of interest" description="Disordered" evidence="11">
    <location>
        <begin position="1207"/>
        <end position="1233"/>
    </location>
</feature>
<keyword evidence="5" id="KW-0067">ATP-binding</keyword>
<feature type="compositionally biased region" description="Polar residues" evidence="11">
    <location>
        <begin position="119"/>
        <end position="149"/>
    </location>
</feature>
<dbReference type="Gene3D" id="1.10.3380.10">
    <property type="entry name" value="Sec63 N-terminal domain-like domain"/>
    <property type="match status" value="1"/>
</dbReference>
<dbReference type="Pfam" id="PF23445">
    <property type="entry name" value="WHD_SNRNP200"/>
    <property type="match status" value="1"/>
</dbReference>
<keyword evidence="3" id="KW-0378">Hydrolase</keyword>
<evidence type="ECO:0000259" key="12">
    <source>
        <dbReference type="PROSITE" id="PS51192"/>
    </source>
</evidence>
<dbReference type="SUPFAM" id="SSF52540">
    <property type="entry name" value="P-loop containing nucleoside triphosphate hydrolases"/>
    <property type="match status" value="1"/>
</dbReference>
<dbReference type="GO" id="GO:0016787">
    <property type="term" value="F:hydrolase activity"/>
    <property type="evidence" value="ECO:0007669"/>
    <property type="project" value="UniProtKB-KW"/>
</dbReference>
<comment type="caution">
    <text evidence="14">The sequence shown here is derived from an EMBL/GenBank/DDBJ whole genome shotgun (WGS) entry which is preliminary data.</text>
</comment>
<accession>A0A9P7JY84</accession>
<name>A0A9P7JY84_9AGAM</name>
<dbReference type="PROSITE" id="PS51192">
    <property type="entry name" value="HELICASE_ATP_BIND_1"/>
    <property type="match status" value="1"/>
</dbReference>
<keyword evidence="6" id="KW-0413">Isomerase</keyword>
<dbReference type="SMART" id="SM00490">
    <property type="entry name" value="HELICc"/>
    <property type="match status" value="1"/>
</dbReference>
<evidence type="ECO:0000313" key="15">
    <source>
        <dbReference type="Proteomes" id="UP000823399"/>
    </source>
</evidence>
<dbReference type="InterPro" id="IPR011545">
    <property type="entry name" value="DEAD/DEAH_box_helicase_dom"/>
</dbReference>
<dbReference type="OrthoDB" id="5575at2759"/>
<sequence length="1538" mass="171546">MSRVALASYPSTLASGMLSLQQHQHYYDDFARSGDEFDSSPSPPERINNRARAFASHPPASHAFYSDAAQPYWEDYRSVTPEYTPSPANYTVVQTQNQAHHNVPQRIHHPYQYSGETHYGNSNKITNNFESNYGTSCNDRPGGHTQQKPQPVRLRPVSELPDMFRSIFKFGVFNTIQSTCFDAVLHSNENMVISAPTGSGKTVIFELGIIRMVTDPSSTNKATKCVYVAPTKALCTEKYKEWTAKFGSLGIPSCELTGDTVVFGKGVWGDAKNARIIVTTARFQSAHVLKTLLTISQAEKWDSLTRNWDDHSRILSQIKLFLVDEVHILNESRGSTLEVVVSRMKARGSDVRFLLVSATVPNIEDVASWIGSNHASSDHPGQIFQFGDEYRSCKLTRFVYGVVKPKGQNDFAYAHTLDTRLFTVLQQHAVDKPILVFCPTRKGTITTARQLAKEYEETMKAKQLLPWSMPLQIDQTFHDKDLAPLAALGIGVHHAGLAIDDRKTIEDLYLRKVLRVLLATSTLAVGVNLPAHLVVIKGVKLYQNGESKEYSDLDVMQMMGRAGRPQFDTEGVAIILCETELERKYCDLVQGTTPLESSLHTNLTEHLNSEIGLGTISDVKTAQEWLLRSFLYRRIQKNPQHYNIGKDDGQSWQDKVDSIVMDSIEQLRETELVTYSPRNGELSSTEFGDIMSKFYIRRGTMKAILDLSPTASLRDILEMISTSEELSDLKLRSGEKQVYEKIRRHNDIRFAVKKIQGTSDKVFLLMQAVLGGLPLNSAEYRNGESQPCLEALSVFRHVSRIAIAVAEVAIIKKNGAQVKHGLELVRCLHAKAWEDRPIVLKQLEYIGEKSIKILAENHITSIPKLRSTSPLRLEELLNRRSPFGSEVLLAANELPSYFLTLTEVKVSPSDGKCPVDIELSVECGLLLDKRASTGSKKHKRGRFDMTTLLTITSDFVFIDFRRISTKVLREGKSFVINAQLTRPSQTINVSISSDKIAGVTVTESFKPSLPTNRYPTLDTRPMTSLEMDLEGLEDVADFWDMGPDDDDELNLPIKDLTRPRSPLQSKTSAQKSINPHKEKTMKSVSRPTVKGNDLSTANTPVQDDAQAKKRSDGKYDCNHTCKDKSACRHFCCRDGLTEPSRIPRKNTKPGHLLSSKKAHDSSIDLSSTGPNSRTTAPLGDVPIPKRQKTTKRDLILEQRDSLHTGADVNRKLGLSEGQRLKQDASALSSRKRKPAPNFDIELVTLKCSQSPPSSKDILSDSQSDDDLANIYELLCEGKDVRSKNHSSSEIGALVRDDDFNDTAMDALSLTPSPTRKRVCDPLPPDSSPPRKRLKSNNASYRPYSPRQESANEDRRTKRFKSGLKLFGTPSALLAAKECDIPVQSTNSHSLFLAGSSSVEVGMQSLSKVSQQQPSDDFFFDESYFDILPEPQQAVEPSLREDEEKTRAYIRATGIARSGAELQATSQCLQPSKSQPQFGVENNTTNQPYLPPVSFRRTSNPVNLGNQRTNQEIKTKNVADVDVLAEFESWLESGAVDIV</sequence>
<evidence type="ECO:0000256" key="6">
    <source>
        <dbReference type="ARBA" id="ARBA00023235"/>
    </source>
</evidence>
<reference evidence="14" key="1">
    <citation type="journal article" date="2020" name="New Phytol.">
        <title>Comparative genomics reveals dynamic genome evolution in host specialist ectomycorrhizal fungi.</title>
        <authorList>
            <person name="Lofgren L.A."/>
            <person name="Nguyen N.H."/>
            <person name="Vilgalys R."/>
            <person name="Ruytinx J."/>
            <person name="Liao H.L."/>
            <person name="Branco S."/>
            <person name="Kuo A."/>
            <person name="LaButti K."/>
            <person name="Lipzen A."/>
            <person name="Andreopoulos W."/>
            <person name="Pangilinan J."/>
            <person name="Riley R."/>
            <person name="Hundley H."/>
            <person name="Na H."/>
            <person name="Barry K."/>
            <person name="Grigoriev I.V."/>
            <person name="Stajich J.E."/>
            <person name="Kennedy P.G."/>
        </authorList>
    </citation>
    <scope>NUCLEOTIDE SEQUENCE</scope>
    <source>
        <strain evidence="14">FC423</strain>
    </source>
</reference>
<dbReference type="SMART" id="SM00973">
    <property type="entry name" value="Sec63"/>
    <property type="match status" value="1"/>
</dbReference>
<dbReference type="CDD" id="cd18795">
    <property type="entry name" value="SF2_C_Ski2"/>
    <property type="match status" value="1"/>
</dbReference>
<evidence type="ECO:0000256" key="11">
    <source>
        <dbReference type="SAM" id="MobiDB-lite"/>
    </source>
</evidence>
<dbReference type="Proteomes" id="UP000823399">
    <property type="component" value="Unassembled WGS sequence"/>
</dbReference>
<dbReference type="SUPFAM" id="SSF46785">
    <property type="entry name" value="Winged helix' DNA-binding domain"/>
    <property type="match status" value="1"/>
</dbReference>
<dbReference type="PANTHER" id="PTHR47835:SF3">
    <property type="entry name" value="HELICASE FOR MEIOSIS 1"/>
    <property type="match status" value="1"/>
</dbReference>
<dbReference type="PANTHER" id="PTHR47835">
    <property type="entry name" value="HFM1, ATP DEPENDENT DNA HELICASE HOMOLOG"/>
    <property type="match status" value="1"/>
</dbReference>
<evidence type="ECO:0000259" key="13">
    <source>
        <dbReference type="PROSITE" id="PS51194"/>
    </source>
</evidence>
<evidence type="ECO:0000256" key="5">
    <source>
        <dbReference type="ARBA" id="ARBA00022840"/>
    </source>
</evidence>
<comment type="catalytic activity">
    <reaction evidence="8">
        <text>Couples ATP hydrolysis with the unwinding of duplex DNA by translocating in the 3'-5' direction.</text>
        <dbReference type="EC" id="5.6.2.4"/>
    </reaction>
</comment>
<dbReference type="GO" id="GO:0043138">
    <property type="term" value="F:3'-5' DNA helicase activity"/>
    <property type="evidence" value="ECO:0007669"/>
    <property type="project" value="UniProtKB-EC"/>
</dbReference>
<feature type="domain" description="Helicase ATP-binding" evidence="12">
    <location>
        <begin position="182"/>
        <end position="378"/>
    </location>
</feature>